<evidence type="ECO:0000313" key="2">
    <source>
        <dbReference type="Proteomes" id="UP001165083"/>
    </source>
</evidence>
<evidence type="ECO:0000313" key="1">
    <source>
        <dbReference type="EMBL" id="GMF34091.1"/>
    </source>
</evidence>
<dbReference type="EMBL" id="BSXW01001147">
    <property type="protein sequence ID" value="GMF34091.1"/>
    <property type="molecule type" value="Genomic_DNA"/>
</dbReference>
<dbReference type="OrthoDB" id="115095at2759"/>
<keyword evidence="2" id="KW-1185">Reference proteome</keyword>
<protein>
    <submittedName>
        <fullName evidence="1">Unnamed protein product</fullName>
    </submittedName>
</protein>
<accession>A0A9W7CQ23</accession>
<gene>
    <name evidence="1" type="ORF">Plil01_001453100</name>
</gene>
<sequence>MQKNTRGFIYLNYNSSSTTLVTTSTAGVVAPATIASLSNNMNFGNTCPVLWNLSSGVPTTVSAGGLALPASALTLTITANVNGTLSGGTDITPSQSFSLAPGASFTWTVSNGIANPKRLIMQPVITNSIAGATVSDTINPFRSPFSTVPATTSPFAALKNLQTTISKSGVDGGLDDVTSAGLLSQRQWESLYRFVAVDVGRHLPSEDGASKSITVSGTSNCNYALTIYYHVLREVVASVDTAMGTVSQGPVQN</sequence>
<dbReference type="Proteomes" id="UP001165083">
    <property type="component" value="Unassembled WGS sequence"/>
</dbReference>
<name>A0A9W7CQ23_9STRA</name>
<comment type="caution">
    <text evidence="1">The sequence shown here is derived from an EMBL/GenBank/DDBJ whole genome shotgun (WGS) entry which is preliminary data.</text>
</comment>
<proteinExistence type="predicted"/>
<reference evidence="1" key="1">
    <citation type="submission" date="2023-04" db="EMBL/GenBank/DDBJ databases">
        <title>Phytophthora lilii NBRC 32176.</title>
        <authorList>
            <person name="Ichikawa N."/>
            <person name="Sato H."/>
            <person name="Tonouchi N."/>
        </authorList>
    </citation>
    <scope>NUCLEOTIDE SEQUENCE</scope>
    <source>
        <strain evidence="1">NBRC 32176</strain>
    </source>
</reference>
<dbReference type="AlphaFoldDB" id="A0A9W7CQ23"/>
<organism evidence="1 2">
    <name type="scientific">Phytophthora lilii</name>
    <dbReference type="NCBI Taxonomy" id="2077276"/>
    <lineage>
        <taxon>Eukaryota</taxon>
        <taxon>Sar</taxon>
        <taxon>Stramenopiles</taxon>
        <taxon>Oomycota</taxon>
        <taxon>Peronosporomycetes</taxon>
        <taxon>Peronosporales</taxon>
        <taxon>Peronosporaceae</taxon>
        <taxon>Phytophthora</taxon>
    </lineage>
</organism>